<comment type="similarity">
    <text evidence="1">Belongs to the plant rapid alkalinization factor (RALF) family.</text>
</comment>
<feature type="compositionally biased region" description="Basic and acidic residues" evidence="5">
    <location>
        <begin position="264"/>
        <end position="275"/>
    </location>
</feature>
<dbReference type="AlphaFoldDB" id="A0A4S8JZI7"/>
<evidence type="ECO:0000313" key="8">
    <source>
        <dbReference type="Proteomes" id="UP000317650"/>
    </source>
</evidence>
<keyword evidence="6" id="KW-0472">Membrane</keyword>
<feature type="transmembrane region" description="Helical" evidence="6">
    <location>
        <begin position="24"/>
        <end position="44"/>
    </location>
</feature>
<keyword evidence="3" id="KW-0732">Signal</keyword>
<evidence type="ECO:0000256" key="3">
    <source>
        <dbReference type="ARBA" id="ARBA00022729"/>
    </source>
</evidence>
<proteinExistence type="inferred from homology"/>
<dbReference type="Pfam" id="PF05498">
    <property type="entry name" value="RALF"/>
    <property type="match status" value="1"/>
</dbReference>
<keyword evidence="2" id="KW-0372">Hormone</keyword>
<evidence type="ECO:0000256" key="5">
    <source>
        <dbReference type="SAM" id="MobiDB-lite"/>
    </source>
</evidence>
<evidence type="ECO:0000256" key="1">
    <source>
        <dbReference type="ARBA" id="ARBA00009178"/>
    </source>
</evidence>
<feature type="region of interest" description="Disordered" evidence="5">
    <location>
        <begin position="238"/>
        <end position="275"/>
    </location>
</feature>
<evidence type="ECO:0000313" key="7">
    <source>
        <dbReference type="EMBL" id="THU67817.1"/>
    </source>
</evidence>
<evidence type="ECO:0000256" key="4">
    <source>
        <dbReference type="ARBA" id="ARBA00023157"/>
    </source>
</evidence>
<keyword evidence="6" id="KW-0812">Transmembrane</keyword>
<dbReference type="GO" id="GO:0005179">
    <property type="term" value="F:hormone activity"/>
    <property type="evidence" value="ECO:0007669"/>
    <property type="project" value="UniProtKB-KW"/>
</dbReference>
<evidence type="ECO:0000256" key="2">
    <source>
        <dbReference type="ARBA" id="ARBA00022702"/>
    </source>
</evidence>
<keyword evidence="6" id="KW-1133">Transmembrane helix</keyword>
<organism evidence="7 8">
    <name type="scientific">Musa balbisiana</name>
    <name type="common">Banana</name>
    <dbReference type="NCBI Taxonomy" id="52838"/>
    <lineage>
        <taxon>Eukaryota</taxon>
        <taxon>Viridiplantae</taxon>
        <taxon>Streptophyta</taxon>
        <taxon>Embryophyta</taxon>
        <taxon>Tracheophyta</taxon>
        <taxon>Spermatophyta</taxon>
        <taxon>Magnoliopsida</taxon>
        <taxon>Liliopsida</taxon>
        <taxon>Zingiberales</taxon>
        <taxon>Musaceae</taxon>
        <taxon>Musa</taxon>
    </lineage>
</organism>
<keyword evidence="4" id="KW-1015">Disulfide bond</keyword>
<dbReference type="EMBL" id="PYDT01000003">
    <property type="protein sequence ID" value="THU67817.1"/>
    <property type="molecule type" value="Genomic_DNA"/>
</dbReference>
<gene>
    <name evidence="7" type="ORF">C4D60_Mb05t28670</name>
</gene>
<comment type="caution">
    <text evidence="7">The sequence shown here is derived from an EMBL/GenBank/DDBJ whole genome shotgun (WGS) entry which is preliminary data.</text>
</comment>
<accession>A0A4S8JZI7</accession>
<evidence type="ECO:0000256" key="6">
    <source>
        <dbReference type="SAM" id="Phobius"/>
    </source>
</evidence>
<reference evidence="7 8" key="1">
    <citation type="journal article" date="2019" name="Nat. Plants">
        <title>Genome sequencing of Musa balbisiana reveals subgenome evolution and function divergence in polyploid bananas.</title>
        <authorList>
            <person name="Yao X."/>
        </authorList>
    </citation>
    <scope>NUCLEOTIDE SEQUENCE [LARGE SCALE GENOMIC DNA]</scope>
    <source>
        <strain evidence="8">cv. DH-PKW</strain>
        <tissue evidence="7">Leaves</tissue>
    </source>
</reference>
<evidence type="ECO:0008006" key="9">
    <source>
        <dbReference type="Google" id="ProtNLM"/>
    </source>
</evidence>
<keyword evidence="8" id="KW-1185">Reference proteome</keyword>
<dbReference type="InterPro" id="IPR008801">
    <property type="entry name" value="RALF"/>
</dbReference>
<dbReference type="Proteomes" id="UP000317650">
    <property type="component" value="Chromosome 5"/>
</dbReference>
<protein>
    <recommendedName>
        <fullName evidence="9">Rapid ALkalinization Factor</fullName>
    </recommendedName>
</protein>
<sequence length="275" mass="29292">MRRSHRRGEATMREQEKRLLGKEILTNFDFVFLCLYLVLVLILAGRELEAARRMIEPSTKINNGDRIPCNPRDASKNNCRPGSKGNPYNRGCNPINKCRVRAGDELFHPLLEAKAMERWEVRKLHIESVYSTNAPIARPAKYSTNRARKPSSRFACEAGTRIRRNRSTPALGDGGTATGVRIGLSSGLAVVVGGAGLGAGGGVGPEGTVADVTGGGKDAAAHHGSQVELLVPEALHDGAAAPCQGGDPAKGGLLPRSAGGGRGGQEDRKWDNRKG</sequence>
<feature type="region of interest" description="Disordered" evidence="5">
    <location>
        <begin position="62"/>
        <end position="86"/>
    </location>
</feature>
<name>A0A4S8JZI7_MUSBA</name>